<evidence type="ECO:0000313" key="7">
    <source>
        <dbReference type="EMBL" id="PAA71050.1"/>
    </source>
</evidence>
<feature type="compositionally biased region" description="Gly residues" evidence="5">
    <location>
        <begin position="145"/>
        <end position="160"/>
    </location>
</feature>
<dbReference type="PANTHER" id="PTHR47048:SF1">
    <property type="entry name" value="PROTEIN SCAF11"/>
    <property type="match status" value="1"/>
</dbReference>
<evidence type="ECO:0000313" key="8">
    <source>
        <dbReference type="Proteomes" id="UP000215902"/>
    </source>
</evidence>
<evidence type="ECO:0000256" key="1">
    <source>
        <dbReference type="ARBA" id="ARBA00022723"/>
    </source>
</evidence>
<feature type="region of interest" description="Disordered" evidence="5">
    <location>
        <begin position="284"/>
        <end position="322"/>
    </location>
</feature>
<feature type="region of interest" description="Disordered" evidence="5">
    <location>
        <begin position="144"/>
        <end position="165"/>
    </location>
</feature>
<dbReference type="EMBL" id="NIVC01001187">
    <property type="protein sequence ID" value="PAA71050.1"/>
    <property type="molecule type" value="Genomic_DNA"/>
</dbReference>
<proteinExistence type="predicted"/>
<reference evidence="7 8" key="1">
    <citation type="submission" date="2017-06" db="EMBL/GenBank/DDBJ databases">
        <title>A platform for efficient transgenesis in Macrostomum lignano, a flatworm model organism for stem cell research.</title>
        <authorList>
            <person name="Berezikov E."/>
        </authorList>
    </citation>
    <scope>NUCLEOTIDE SEQUENCE [LARGE SCALE GENOMIC DNA]</scope>
    <source>
        <strain evidence="7">DV1</strain>
        <tissue evidence="7">Whole organism</tissue>
    </source>
</reference>
<dbReference type="GO" id="GO:0003723">
    <property type="term" value="F:RNA binding"/>
    <property type="evidence" value="ECO:0007669"/>
    <property type="project" value="TreeGrafter"/>
</dbReference>
<feature type="domain" description="RING-type" evidence="6">
    <location>
        <begin position="193"/>
        <end position="233"/>
    </location>
</feature>
<dbReference type="AlphaFoldDB" id="A0A267FB98"/>
<sequence>PGLPPSHAEVAGEAEKRLAGSAPVPDPRQAAHRLPAVLPGHPGLGRRRPRPERAVPPHDLPRSLLPHQLHAGLHRRSDPVSGSRCPTCGRIFRELCFHKIRAGRPCGQCPLDELDCEPAGAAAAAAATGLWWLLPAPFEYDSDDGGGGASGGASESGGTGRQLPAAATVADRDASTGGELRLATYMLDIGSDCAICCDRIESDVGVPDACCHQYCFACLARWCQTSPTCPIDRRPLGHIYIRPRPGAPFASRVGVGDCAYSEYVPHFSEQLAAAVAGAAGADAAASTAPGNAPGNREHPAGSASASSSASSGSASPSSAAAR</sequence>
<keyword evidence="8" id="KW-1185">Reference proteome</keyword>
<dbReference type="GO" id="GO:0000245">
    <property type="term" value="P:spliceosomal complex assembly"/>
    <property type="evidence" value="ECO:0007669"/>
    <property type="project" value="TreeGrafter"/>
</dbReference>
<dbReference type="STRING" id="282301.A0A267FB98"/>
<evidence type="ECO:0000259" key="6">
    <source>
        <dbReference type="PROSITE" id="PS50089"/>
    </source>
</evidence>
<evidence type="ECO:0000256" key="3">
    <source>
        <dbReference type="ARBA" id="ARBA00022833"/>
    </source>
</evidence>
<dbReference type="Gene3D" id="3.30.40.10">
    <property type="entry name" value="Zinc/RING finger domain, C3HC4 (zinc finger)"/>
    <property type="match status" value="1"/>
</dbReference>
<dbReference type="PANTHER" id="PTHR47048">
    <property type="entry name" value="PROTEIN SCAF11"/>
    <property type="match status" value="1"/>
</dbReference>
<feature type="non-terminal residue" evidence="7">
    <location>
        <position position="1"/>
    </location>
</feature>
<gene>
    <name evidence="7" type="ORF">BOX15_Mlig005228g3</name>
</gene>
<keyword evidence="2 4" id="KW-0863">Zinc-finger</keyword>
<dbReference type="PROSITE" id="PS50089">
    <property type="entry name" value="ZF_RING_2"/>
    <property type="match status" value="1"/>
</dbReference>
<dbReference type="PROSITE" id="PS00518">
    <property type="entry name" value="ZF_RING_1"/>
    <property type="match status" value="1"/>
</dbReference>
<dbReference type="Proteomes" id="UP000215902">
    <property type="component" value="Unassembled WGS sequence"/>
</dbReference>
<keyword evidence="3" id="KW-0862">Zinc</keyword>
<name>A0A267FB98_9PLAT</name>
<keyword evidence="1" id="KW-0479">Metal-binding</keyword>
<dbReference type="InterPro" id="IPR013083">
    <property type="entry name" value="Znf_RING/FYVE/PHD"/>
</dbReference>
<feature type="region of interest" description="Disordered" evidence="5">
    <location>
        <begin position="1"/>
        <end position="62"/>
    </location>
</feature>
<evidence type="ECO:0000256" key="5">
    <source>
        <dbReference type="SAM" id="MobiDB-lite"/>
    </source>
</evidence>
<organism evidence="7 8">
    <name type="scientific">Macrostomum lignano</name>
    <dbReference type="NCBI Taxonomy" id="282301"/>
    <lineage>
        <taxon>Eukaryota</taxon>
        <taxon>Metazoa</taxon>
        <taxon>Spiralia</taxon>
        <taxon>Lophotrochozoa</taxon>
        <taxon>Platyhelminthes</taxon>
        <taxon>Rhabditophora</taxon>
        <taxon>Macrostomorpha</taxon>
        <taxon>Macrostomida</taxon>
        <taxon>Macrostomidae</taxon>
        <taxon>Macrostomum</taxon>
    </lineage>
</organism>
<dbReference type="SUPFAM" id="SSF57850">
    <property type="entry name" value="RING/U-box"/>
    <property type="match status" value="1"/>
</dbReference>
<dbReference type="InterPro" id="IPR001841">
    <property type="entry name" value="Znf_RING"/>
</dbReference>
<protein>
    <recommendedName>
        <fullName evidence="6">RING-type domain-containing protein</fullName>
    </recommendedName>
</protein>
<dbReference type="InterPro" id="IPR017907">
    <property type="entry name" value="Znf_RING_CS"/>
</dbReference>
<evidence type="ECO:0000256" key="4">
    <source>
        <dbReference type="PROSITE-ProRule" id="PRU00175"/>
    </source>
</evidence>
<dbReference type="GO" id="GO:0008270">
    <property type="term" value="F:zinc ion binding"/>
    <property type="evidence" value="ECO:0007669"/>
    <property type="project" value="UniProtKB-KW"/>
</dbReference>
<dbReference type="OrthoDB" id="21204at2759"/>
<evidence type="ECO:0000256" key="2">
    <source>
        <dbReference type="ARBA" id="ARBA00022771"/>
    </source>
</evidence>
<feature type="compositionally biased region" description="Basic and acidic residues" evidence="5">
    <location>
        <begin position="51"/>
        <end position="61"/>
    </location>
</feature>
<comment type="caution">
    <text evidence="7">The sequence shown here is derived from an EMBL/GenBank/DDBJ whole genome shotgun (WGS) entry which is preliminary data.</text>
</comment>
<dbReference type="Pfam" id="PF13639">
    <property type="entry name" value="zf-RING_2"/>
    <property type="match status" value="1"/>
</dbReference>
<accession>A0A267FB98</accession>